<protein>
    <submittedName>
        <fullName evidence="1">Uncharacterized protein</fullName>
    </submittedName>
</protein>
<reference evidence="1 2" key="1">
    <citation type="submission" date="2017-09" db="EMBL/GenBank/DDBJ databases">
        <title>Large-scale bioinformatics analysis of Bacillus genomes uncovers conserved roles of natural products in bacterial physiology.</title>
        <authorList>
            <consortium name="Agbiome Team Llc"/>
            <person name="Bleich R.M."/>
            <person name="Kirk G.J."/>
            <person name="Santa Maria K.C."/>
            <person name="Allen S.E."/>
            <person name="Farag S."/>
            <person name="Shank E.A."/>
            <person name="Bowers A."/>
        </authorList>
    </citation>
    <scope>NUCLEOTIDE SEQUENCE [LARGE SCALE GENOMIC DNA]</scope>
    <source>
        <strain evidence="1 2">AFS020204</strain>
    </source>
</reference>
<dbReference type="EMBL" id="NTSO01000015">
    <property type="protein sequence ID" value="PFF46061.1"/>
    <property type="molecule type" value="Genomic_DNA"/>
</dbReference>
<dbReference type="RefSeq" id="WP_098349801.1">
    <property type="nucleotide sequence ID" value="NZ_NTSO01000015.1"/>
</dbReference>
<dbReference type="AlphaFoldDB" id="A0A9X6ZE52"/>
<comment type="caution">
    <text evidence="1">The sequence shown here is derived from an EMBL/GenBank/DDBJ whole genome shotgun (WGS) entry which is preliminary data.</text>
</comment>
<dbReference type="Proteomes" id="UP000220210">
    <property type="component" value="Unassembled WGS sequence"/>
</dbReference>
<accession>A0A9X6ZE52</accession>
<evidence type="ECO:0000313" key="2">
    <source>
        <dbReference type="Proteomes" id="UP000220210"/>
    </source>
</evidence>
<sequence>MNVHIEYFIKCVTEILEKDLKEHAVDVPNMIQQSTFYELIREEPLFVTHYPPEYWSDEIYKEQIERK</sequence>
<gene>
    <name evidence="1" type="ORF">CN357_21680</name>
</gene>
<evidence type="ECO:0000313" key="1">
    <source>
        <dbReference type="EMBL" id="PFF46061.1"/>
    </source>
</evidence>
<name>A0A9X6ZE52_BACCE</name>
<organism evidence="1 2">
    <name type="scientific">Bacillus cereus</name>
    <dbReference type="NCBI Taxonomy" id="1396"/>
    <lineage>
        <taxon>Bacteria</taxon>
        <taxon>Bacillati</taxon>
        <taxon>Bacillota</taxon>
        <taxon>Bacilli</taxon>
        <taxon>Bacillales</taxon>
        <taxon>Bacillaceae</taxon>
        <taxon>Bacillus</taxon>
        <taxon>Bacillus cereus group</taxon>
    </lineage>
</organism>
<proteinExistence type="predicted"/>